<evidence type="ECO:0000313" key="2">
    <source>
        <dbReference type="Proteomes" id="UP000006764"/>
    </source>
</evidence>
<organism evidence="1 2">
    <name type="scientific">Isoalcanivorax pacificus W11-5</name>
    <dbReference type="NCBI Taxonomy" id="391936"/>
    <lineage>
        <taxon>Bacteria</taxon>
        <taxon>Pseudomonadati</taxon>
        <taxon>Pseudomonadota</taxon>
        <taxon>Gammaproteobacteria</taxon>
        <taxon>Oceanospirillales</taxon>
        <taxon>Alcanivoracaceae</taxon>
        <taxon>Isoalcanivorax</taxon>
    </lineage>
</organism>
<dbReference type="AlphaFoldDB" id="A0A0B4XT46"/>
<dbReference type="KEGG" id="apac:S7S_15250"/>
<accession>A0A0B4XT46</accession>
<evidence type="ECO:0000313" key="1">
    <source>
        <dbReference type="EMBL" id="AJD49462.1"/>
    </source>
</evidence>
<proteinExistence type="predicted"/>
<dbReference type="InterPro" id="IPR006311">
    <property type="entry name" value="TAT_signal"/>
</dbReference>
<dbReference type="HOGENOM" id="CLU_524582_0_0_6"/>
<dbReference type="RefSeq" id="WP_008733572.1">
    <property type="nucleotide sequence ID" value="NZ_CP004387.1"/>
</dbReference>
<protein>
    <submittedName>
        <fullName evidence="1">Twin-arginine translocation pathway signal</fullName>
    </submittedName>
</protein>
<dbReference type="Proteomes" id="UP000006764">
    <property type="component" value="Chromosome"/>
</dbReference>
<dbReference type="STRING" id="391936.S7S_15250"/>
<name>A0A0B4XT46_9GAMM</name>
<dbReference type="EMBL" id="CP004387">
    <property type="protein sequence ID" value="AJD49462.1"/>
    <property type="molecule type" value="Genomic_DNA"/>
</dbReference>
<sequence>MRRLPPLHPDMPLTRLNHGRPMTRRDFLARGLLRGAGLVSSLGVFSLFSNPRAAMAALAPDLENLKAGCGIQVAGAGKIPFICFDLAGGASMAGSNVLVGREGGQEAFLSAAGYSMQGLPGNMLPSLGSPFIDRSLGLAFHTDSGFLQGILEKTSAGARAGTNGCVIPARSENDTANNPHNPLYGIFKAGANGELLALAGSSSSDSGGNSMAPAWLIDPSVRPTKVDRPSDVTGLVNTGKLVGLLDQSDAVAVMEAVARISHSKLGQVDTAVTQDAVLKELMRCGYIEAADITDRYGDPSALNPVLDTNIVGDGGIFTEAEFNSDSEFRKTASIMKLVIGGYAGAGCVTIGGYDYHTGERGTGELRDLRAGRCMGACLEYAARMGTPLMLYVFSDGSVSSNGRIDDSINGRGKGEWTGDSSGTAASFFLVYNPGGRPQLLGGSPDEQARHQQLGWMRANGSVETASSPAANNVNLLVETVLLNYMALHGEAGLFGSRFPLHSLGNATMMERLTAFQPIV</sequence>
<reference evidence="1 2" key="1">
    <citation type="journal article" date="2012" name="J. Bacteriol.">
        <title>Genome sequence of an alkane-degrading bacterium, Alcanivorax pacificus type strain W11-5, isolated from deep sea sediment.</title>
        <authorList>
            <person name="Lai Q."/>
            <person name="Shao Z."/>
        </authorList>
    </citation>
    <scope>NUCLEOTIDE SEQUENCE [LARGE SCALE GENOMIC DNA]</scope>
    <source>
        <strain evidence="1 2">W11-5</strain>
    </source>
</reference>
<dbReference type="OrthoDB" id="6072362at2"/>
<dbReference type="PROSITE" id="PS51318">
    <property type="entry name" value="TAT"/>
    <property type="match status" value="1"/>
</dbReference>
<keyword evidence="2" id="KW-1185">Reference proteome</keyword>
<gene>
    <name evidence="1" type="ORF">S7S_15250</name>
</gene>